<evidence type="ECO:0000256" key="1">
    <source>
        <dbReference type="SAM" id="Phobius"/>
    </source>
</evidence>
<reference key="1">
    <citation type="submission" date="2008-12" db="EMBL/GenBank/DDBJ databases">
        <title>Complete genome sequence of Rhodobacter capsulatus SB1003.</title>
        <authorList>
            <person name="Strnad H."/>
            <person name="Lapidus A."/>
            <person name="Vlcek C."/>
            <person name="Ulbrich P."/>
            <person name="Paces J."/>
            <person name="Maltsev N."/>
            <person name="Kumar V."/>
            <person name="Kogan Y."/>
            <person name="Milgram A."/>
            <person name="Rebrekov D."/>
            <person name="Mazur M."/>
            <person name="Cox R."/>
            <person name="Kyrpides N."/>
            <person name="Kolar M."/>
            <person name="Sachova J."/>
            <person name="Ridl J."/>
            <person name="Ivanova N."/>
            <person name="Kapatral V."/>
            <person name="Los T."/>
            <person name="Lykidis A."/>
            <person name="Mikhailova N."/>
            <person name="Reznik G."/>
            <person name="Vasieva O."/>
            <person name="Fonstein M."/>
            <person name="Paces V."/>
            <person name="Haselkorn R."/>
        </authorList>
    </citation>
    <scope>NUCLEOTIDE SEQUENCE</scope>
    <source>
        <strain>SB1003</strain>
    </source>
</reference>
<evidence type="ECO:0000313" key="2">
    <source>
        <dbReference type="EMBL" id="ADE85036.1"/>
    </source>
</evidence>
<sequence>MDDGSGVALIGLIFSLFLLWFVLWVVILLPARMARKRGRSAVGWVLVSLILSPLVAIVLLVLLGRSWTAR</sequence>
<evidence type="ECO:0000313" key="3">
    <source>
        <dbReference type="Proteomes" id="UP000002361"/>
    </source>
</evidence>
<dbReference type="eggNOG" id="ENOG5031BHI">
    <property type="taxonomic scope" value="Bacteria"/>
</dbReference>
<reference evidence="2 3" key="2">
    <citation type="journal article" date="2010" name="J. Bacteriol.">
        <title>Complete genome sequence of the photosynthetic purple nonsulfur bacterium Rhodobacter capsulatus SB 1003.</title>
        <authorList>
            <person name="Strnad H."/>
            <person name="Lapidus A."/>
            <person name="Paces J."/>
            <person name="Ulbrich P."/>
            <person name="Vlcek C."/>
            <person name="Paces V."/>
            <person name="Haselkorn R."/>
        </authorList>
    </citation>
    <scope>NUCLEOTIDE SEQUENCE [LARGE SCALE GENOMIC DNA]</scope>
    <source>
        <strain evidence="3">ATCC BAA-309 / NBRC 16581 / SB1003</strain>
    </source>
</reference>
<accession>D5ASE5</accession>
<dbReference type="HOGENOM" id="CLU_198133_0_0_5"/>
<keyword evidence="1" id="KW-1133">Transmembrane helix</keyword>
<dbReference type="AlphaFoldDB" id="D5ASE5"/>
<dbReference type="RefSeq" id="WP_013067015.1">
    <property type="nucleotide sequence ID" value="NC_014034.1"/>
</dbReference>
<gene>
    <name evidence="2" type="ordered locus">RCAP_rcc01281</name>
</gene>
<organism evidence="2 3">
    <name type="scientific">Rhodobacter capsulatus (strain ATCC BAA-309 / NBRC 16581 / SB1003)</name>
    <dbReference type="NCBI Taxonomy" id="272942"/>
    <lineage>
        <taxon>Bacteria</taxon>
        <taxon>Pseudomonadati</taxon>
        <taxon>Pseudomonadota</taxon>
        <taxon>Alphaproteobacteria</taxon>
        <taxon>Rhodobacterales</taxon>
        <taxon>Rhodobacter group</taxon>
        <taxon>Rhodobacter</taxon>
    </lineage>
</organism>
<feature type="transmembrane region" description="Helical" evidence="1">
    <location>
        <begin position="41"/>
        <end position="63"/>
    </location>
</feature>
<feature type="transmembrane region" description="Helical" evidence="1">
    <location>
        <begin position="6"/>
        <end position="29"/>
    </location>
</feature>
<dbReference type="KEGG" id="rcp:RCAP_rcc01281"/>
<proteinExistence type="predicted"/>
<keyword evidence="1" id="KW-0812">Transmembrane</keyword>
<keyword evidence="3" id="KW-1185">Reference proteome</keyword>
<dbReference type="Proteomes" id="UP000002361">
    <property type="component" value="Chromosome"/>
</dbReference>
<keyword evidence="1" id="KW-0472">Membrane</keyword>
<dbReference type="EMBL" id="CP001312">
    <property type="protein sequence ID" value="ADE85036.1"/>
    <property type="molecule type" value="Genomic_DNA"/>
</dbReference>
<dbReference type="OrthoDB" id="7693378at2"/>
<name>D5ASE5_RHOCB</name>
<protein>
    <submittedName>
        <fullName evidence="2">Membrane protein, putative</fullName>
    </submittedName>
</protein>
<dbReference type="GeneID" id="31490185"/>